<proteinExistence type="predicted"/>
<keyword evidence="1" id="KW-0472">Membrane</keyword>
<dbReference type="EMBL" id="FNEH01000027">
    <property type="protein sequence ID" value="SDJ09116.1"/>
    <property type="molecule type" value="Genomic_DNA"/>
</dbReference>
<evidence type="ECO:0000256" key="1">
    <source>
        <dbReference type="SAM" id="Phobius"/>
    </source>
</evidence>
<dbReference type="AlphaFoldDB" id="A0A1G8QWN7"/>
<sequence length="223" mass="25791">MKSENKEEKVEMLAHTSSLILDLAYSQFPLQWQRLGNMQQSASSLLTLISIISALMIGIISQITEIEMLINSLKKFRYSFYVSLIFSFIYLIIALIFMFFLLKPKITSKLKNPKFQLEQLREETEKDLEKTNDKISTIGYANSSLILTINKEIIELEEIIDKNHCYYWKCLISSIFSLMSSFIVLFHLSVQIFKTPSFLLSIVGIFSFLLGIGFILLIIFPKK</sequence>
<feature type="transmembrane region" description="Helical" evidence="1">
    <location>
        <begin position="80"/>
        <end position="102"/>
    </location>
</feature>
<dbReference type="InterPro" id="IPR036259">
    <property type="entry name" value="MFS_trans_sf"/>
</dbReference>
<evidence type="ECO:0000313" key="2">
    <source>
        <dbReference type="EMBL" id="SDJ09116.1"/>
    </source>
</evidence>
<keyword evidence="1" id="KW-0812">Transmembrane</keyword>
<keyword evidence="1" id="KW-1133">Transmembrane helix</keyword>
<dbReference type="SUPFAM" id="SSF103473">
    <property type="entry name" value="MFS general substrate transporter"/>
    <property type="match status" value="1"/>
</dbReference>
<reference evidence="2 3" key="1">
    <citation type="submission" date="2016-10" db="EMBL/GenBank/DDBJ databases">
        <authorList>
            <person name="de Groot N.N."/>
        </authorList>
    </citation>
    <scope>NUCLEOTIDE SEQUENCE [LARGE SCALE GENOMIC DNA]</scope>
    <source>
        <strain evidence="2 3">WG7</strain>
    </source>
</reference>
<feature type="transmembrane region" description="Helical" evidence="1">
    <location>
        <begin position="42"/>
        <end position="60"/>
    </location>
</feature>
<dbReference type="RefSeq" id="WP_089717467.1">
    <property type="nucleotide sequence ID" value="NZ_FNEH01000027.1"/>
</dbReference>
<gene>
    <name evidence="2" type="ORF">SAMN04515654_12716</name>
</gene>
<dbReference type="Proteomes" id="UP000198945">
    <property type="component" value="Unassembled WGS sequence"/>
</dbReference>
<feature type="transmembrane region" description="Helical" evidence="1">
    <location>
        <begin position="198"/>
        <end position="220"/>
    </location>
</feature>
<name>A0A1G8QWN7_9FIRM</name>
<protein>
    <submittedName>
        <fullName evidence="2">Uncharacterized protein</fullName>
    </submittedName>
</protein>
<organism evidence="2 3">
    <name type="scientific">Halanaerobium congolense</name>
    <dbReference type="NCBI Taxonomy" id="54121"/>
    <lineage>
        <taxon>Bacteria</taxon>
        <taxon>Bacillati</taxon>
        <taxon>Bacillota</taxon>
        <taxon>Clostridia</taxon>
        <taxon>Halanaerobiales</taxon>
        <taxon>Halanaerobiaceae</taxon>
        <taxon>Halanaerobium</taxon>
    </lineage>
</organism>
<feature type="transmembrane region" description="Helical" evidence="1">
    <location>
        <begin position="166"/>
        <end position="186"/>
    </location>
</feature>
<evidence type="ECO:0000313" key="3">
    <source>
        <dbReference type="Proteomes" id="UP000198945"/>
    </source>
</evidence>
<accession>A0A1G8QWN7</accession>